<dbReference type="STRING" id="1250539.Ga0080574_TMP915"/>
<gene>
    <name evidence="1" type="ORF">Ga0080574_TMP915</name>
</gene>
<dbReference type="KEGG" id="paby:Ga0080574_TMP915"/>
<organism evidence="1 2">
    <name type="scientific">Salipiger abyssi</name>
    <dbReference type="NCBI Taxonomy" id="1250539"/>
    <lineage>
        <taxon>Bacteria</taxon>
        <taxon>Pseudomonadati</taxon>
        <taxon>Pseudomonadota</taxon>
        <taxon>Alphaproteobacteria</taxon>
        <taxon>Rhodobacterales</taxon>
        <taxon>Roseobacteraceae</taxon>
        <taxon>Salipiger</taxon>
    </lineage>
</organism>
<sequence length="47" mass="5204">MWQAPRERGGTNGLIPYRHVPRLMEVARENGVELTPADFMPPVDGAA</sequence>
<reference evidence="1 2" key="1">
    <citation type="submission" date="2016-04" db="EMBL/GenBank/DDBJ databases">
        <title>Deep-sea bacteria in the southern Pacific.</title>
        <authorList>
            <person name="Tang K."/>
        </authorList>
    </citation>
    <scope>NUCLEOTIDE SEQUENCE [LARGE SCALE GENOMIC DNA]</scope>
    <source>
        <strain evidence="1 2">JLT2014</strain>
    </source>
</reference>
<dbReference type="RefSeq" id="WP_207020619.1">
    <property type="nucleotide sequence ID" value="NZ_JAEKIS010000026.1"/>
</dbReference>
<accession>A0A1P8UPB7</accession>
<protein>
    <submittedName>
        <fullName evidence="1">Uncharacterized protein</fullName>
    </submittedName>
</protein>
<proteinExistence type="predicted"/>
<dbReference type="AlphaFoldDB" id="A0A1P8UPB7"/>
<keyword evidence="2" id="KW-1185">Reference proteome</keyword>
<dbReference type="EMBL" id="CP015093">
    <property type="protein sequence ID" value="APZ51249.1"/>
    <property type="molecule type" value="Genomic_DNA"/>
</dbReference>
<evidence type="ECO:0000313" key="2">
    <source>
        <dbReference type="Proteomes" id="UP000187059"/>
    </source>
</evidence>
<name>A0A1P8UPB7_9RHOB</name>
<dbReference type="Proteomes" id="UP000187059">
    <property type="component" value="Chromosome"/>
</dbReference>
<evidence type="ECO:0000313" key="1">
    <source>
        <dbReference type="EMBL" id="APZ51249.1"/>
    </source>
</evidence>